<organism evidence="1 2">
    <name type="scientific">Zosterops borbonicus</name>
    <dbReference type="NCBI Taxonomy" id="364589"/>
    <lineage>
        <taxon>Eukaryota</taxon>
        <taxon>Metazoa</taxon>
        <taxon>Chordata</taxon>
        <taxon>Craniata</taxon>
        <taxon>Vertebrata</taxon>
        <taxon>Euteleostomi</taxon>
        <taxon>Archelosauria</taxon>
        <taxon>Archosauria</taxon>
        <taxon>Dinosauria</taxon>
        <taxon>Saurischia</taxon>
        <taxon>Theropoda</taxon>
        <taxon>Coelurosauria</taxon>
        <taxon>Aves</taxon>
        <taxon>Neognathae</taxon>
        <taxon>Neoaves</taxon>
        <taxon>Telluraves</taxon>
        <taxon>Australaves</taxon>
        <taxon>Passeriformes</taxon>
        <taxon>Sylvioidea</taxon>
        <taxon>Zosteropidae</taxon>
        <taxon>Zosterops</taxon>
    </lineage>
</organism>
<dbReference type="AlphaFoldDB" id="A0A8K1GRZ9"/>
<keyword evidence="2" id="KW-1185">Reference proteome</keyword>
<protein>
    <submittedName>
        <fullName evidence="1">Uncharacterized protein</fullName>
    </submittedName>
</protein>
<sequence length="110" mass="12889">MNLWVLMPHTDKNTKKRQKKIFQVALKEKEQKERNLFKWSIMDKKTAQRNNITLLEREQPVQCNPSLKLAFVTGSMLTTPAMPLAGVTALRETIWTAMRYGDIKREVEEK</sequence>
<proteinExistence type="predicted"/>
<accession>A0A8K1GRZ9</accession>
<dbReference type="Proteomes" id="UP000796761">
    <property type="component" value="Unassembled WGS sequence"/>
</dbReference>
<evidence type="ECO:0000313" key="2">
    <source>
        <dbReference type="Proteomes" id="UP000796761"/>
    </source>
</evidence>
<gene>
    <name evidence="1" type="ORF">HGM15179_004172</name>
</gene>
<dbReference type="EMBL" id="SWJQ01000085">
    <property type="protein sequence ID" value="TRZ22972.1"/>
    <property type="molecule type" value="Genomic_DNA"/>
</dbReference>
<name>A0A8K1GRZ9_9PASS</name>
<evidence type="ECO:0000313" key="1">
    <source>
        <dbReference type="EMBL" id="TRZ22972.1"/>
    </source>
</evidence>
<comment type="caution">
    <text evidence="1">The sequence shown here is derived from an EMBL/GenBank/DDBJ whole genome shotgun (WGS) entry which is preliminary data.</text>
</comment>
<reference evidence="1" key="1">
    <citation type="submission" date="2019-04" db="EMBL/GenBank/DDBJ databases">
        <title>Genome assembly of Zosterops borbonicus 15179.</title>
        <authorList>
            <person name="Leroy T."/>
            <person name="Anselmetti Y."/>
            <person name="Tilak M.-K."/>
            <person name="Nabholz B."/>
        </authorList>
    </citation>
    <scope>NUCLEOTIDE SEQUENCE</scope>
    <source>
        <strain evidence="1">HGM_15179</strain>
        <tissue evidence="1">Muscle</tissue>
    </source>
</reference>